<sequence>MHESADCFATMKAWKIFLFFFILSQSSTLEEDTVAADISRHQLKRLEEMLTAKECEDLLSLLSSPEENIFQHIDRLSPENNQLDVRLRAKRHVFSSAADGETQCHTALTDWLLKYGEKTYYDRLSRALQHIGRTDIAIGEKSAERRHAPCREVGKNINQDKTLSLKRYVEDYHTYVNSLNLQSENTDSKKRQRERRIEKLKLRDLTWRDLDLIVERAPVPLYPKGPWDVAGPLFYGVLLGFGGTLLACVFLFLLIAHLPQREQQCSRPSGRKLGDREMGDEASGM</sequence>
<evidence type="ECO:0000256" key="2">
    <source>
        <dbReference type="SAM" id="Phobius"/>
    </source>
</evidence>
<accession>A0A9D2XV89</accession>
<feature type="transmembrane region" description="Helical" evidence="2">
    <location>
        <begin position="233"/>
        <end position="258"/>
    </location>
</feature>
<reference evidence="4" key="1">
    <citation type="submission" date="2020-03" db="EMBL/GenBank/DDBJ databases">
        <title>Intra-Species Differences in Population Size shape Life History and Genome Evolution.</title>
        <authorList>
            <person name="Willemsen D."/>
            <person name="Cui R."/>
            <person name="Valenzano D.R."/>
        </authorList>
    </citation>
    <scope>NUCLEOTIDE SEQUENCE</scope>
    <source>
        <strain evidence="4">GRZ</strain>
        <tissue evidence="4">Whole</tissue>
    </source>
</reference>
<dbReference type="AlphaFoldDB" id="A0A9D2XV89"/>
<evidence type="ECO:0000256" key="3">
    <source>
        <dbReference type="SAM" id="SignalP"/>
    </source>
</evidence>
<dbReference type="CDD" id="cd01670">
    <property type="entry name" value="Death"/>
    <property type="match status" value="1"/>
</dbReference>
<dbReference type="KEGG" id="nfu:107390318"/>
<gene>
    <name evidence="4" type="ORF">G4P62_014032</name>
</gene>
<feature type="chain" id="PRO_5039300888" evidence="3">
    <location>
        <begin position="29"/>
        <end position="285"/>
    </location>
</feature>
<name>A0A9D2XV89_NOTFU</name>
<evidence type="ECO:0000313" key="5">
    <source>
        <dbReference type="Proteomes" id="UP000822369"/>
    </source>
</evidence>
<proteinExistence type="predicted"/>
<organism evidence="4 5">
    <name type="scientific">Nothobranchius furzeri</name>
    <name type="common">Turquoise killifish</name>
    <dbReference type="NCBI Taxonomy" id="105023"/>
    <lineage>
        <taxon>Eukaryota</taxon>
        <taxon>Metazoa</taxon>
        <taxon>Chordata</taxon>
        <taxon>Craniata</taxon>
        <taxon>Vertebrata</taxon>
        <taxon>Euteleostomi</taxon>
        <taxon>Actinopterygii</taxon>
        <taxon>Neopterygii</taxon>
        <taxon>Teleostei</taxon>
        <taxon>Neoteleostei</taxon>
        <taxon>Acanthomorphata</taxon>
        <taxon>Ovalentaria</taxon>
        <taxon>Atherinomorphae</taxon>
        <taxon>Cyprinodontiformes</taxon>
        <taxon>Nothobranchiidae</taxon>
        <taxon>Nothobranchius</taxon>
    </lineage>
</organism>
<keyword evidence="2" id="KW-0812">Transmembrane</keyword>
<keyword evidence="2" id="KW-0472">Membrane</keyword>
<dbReference type="EMBL" id="JAAVVJ010000013">
    <property type="protein sequence ID" value="KAF7209174.1"/>
    <property type="molecule type" value="Genomic_DNA"/>
</dbReference>
<keyword evidence="2" id="KW-1133">Transmembrane helix</keyword>
<dbReference type="InterPro" id="IPR011029">
    <property type="entry name" value="DEATH-like_dom_sf"/>
</dbReference>
<dbReference type="Proteomes" id="UP000822369">
    <property type="component" value="Chromosome 13"/>
</dbReference>
<dbReference type="OMA" id="EECGHFR"/>
<comment type="caution">
    <text evidence="4">The sequence shown here is derived from an EMBL/GenBank/DDBJ whole genome shotgun (WGS) entry which is preliminary data.</text>
</comment>
<protein>
    <submittedName>
        <fullName evidence="4">Transcript variant X1</fullName>
    </submittedName>
</protein>
<evidence type="ECO:0000313" key="4">
    <source>
        <dbReference type="EMBL" id="KAF7209174.1"/>
    </source>
</evidence>
<feature type="region of interest" description="Disordered" evidence="1">
    <location>
        <begin position="265"/>
        <end position="285"/>
    </location>
</feature>
<keyword evidence="3" id="KW-0732">Signal</keyword>
<dbReference type="Gene3D" id="1.10.533.10">
    <property type="entry name" value="Death Domain, Fas"/>
    <property type="match status" value="1"/>
</dbReference>
<evidence type="ECO:0000256" key="1">
    <source>
        <dbReference type="SAM" id="MobiDB-lite"/>
    </source>
</evidence>
<feature type="signal peptide" evidence="3">
    <location>
        <begin position="1"/>
        <end position="28"/>
    </location>
</feature>